<feature type="compositionally biased region" description="Pro residues" evidence="1">
    <location>
        <begin position="118"/>
        <end position="128"/>
    </location>
</feature>
<sequence length="307" mass="34090">MVTVLVTRNGIPTPTLVPATGTIRAPLPSSSSDPDSEPEMNQPPAATPLTPRQLRSKIAADKFLARQDRIRATRAATRPLTRQPRPSRLSNTHTNHTATPTQYLSEDDKPIRPRPARKPSPPTTPPQALPSKSAHGPAPSTTKPTTPTSTKTIRSSSTQISLPEVWRRTQKPDTTTGPMDLARETPHPLPPQPLLAKLRATLGHTIAQTSHSQQTHHLTHHQDHLAPFSNKFRRTKPSAVSTMGTLHNQAHLTCTHARPRLPLAHHHPRAPGQYHTHNPPDQRHPRYKIRTSNPPHWDRPLSSQWKP</sequence>
<feature type="compositionally biased region" description="Low complexity" evidence="1">
    <location>
        <begin position="73"/>
        <end position="86"/>
    </location>
</feature>
<gene>
    <name evidence="2" type="ORF">H257_14734</name>
</gene>
<feature type="compositionally biased region" description="Basic and acidic residues" evidence="1">
    <location>
        <begin position="58"/>
        <end position="71"/>
    </location>
</feature>
<organism evidence="2">
    <name type="scientific">Aphanomyces astaci</name>
    <name type="common">Crayfish plague agent</name>
    <dbReference type="NCBI Taxonomy" id="112090"/>
    <lineage>
        <taxon>Eukaryota</taxon>
        <taxon>Sar</taxon>
        <taxon>Stramenopiles</taxon>
        <taxon>Oomycota</taxon>
        <taxon>Saprolegniomycetes</taxon>
        <taxon>Saprolegniales</taxon>
        <taxon>Verrucalvaceae</taxon>
        <taxon>Aphanomyces</taxon>
    </lineage>
</organism>
<evidence type="ECO:0000256" key="1">
    <source>
        <dbReference type="SAM" id="MobiDB-lite"/>
    </source>
</evidence>
<protein>
    <submittedName>
        <fullName evidence="2">Uncharacterized protein</fullName>
    </submittedName>
</protein>
<proteinExistence type="predicted"/>
<feature type="compositionally biased region" description="Low complexity" evidence="1">
    <location>
        <begin position="140"/>
        <end position="161"/>
    </location>
</feature>
<name>W4FRM8_APHAT</name>
<accession>W4FRM8</accession>
<dbReference type="AlphaFoldDB" id="W4FRM8"/>
<feature type="compositionally biased region" description="Polar residues" evidence="1">
    <location>
        <begin position="88"/>
        <end position="104"/>
    </location>
</feature>
<dbReference type="EMBL" id="KI913174">
    <property type="protein sequence ID" value="ETV69596.1"/>
    <property type="molecule type" value="Genomic_DNA"/>
</dbReference>
<dbReference type="VEuPathDB" id="FungiDB:H257_14734"/>
<feature type="region of interest" description="Disordered" evidence="1">
    <location>
        <begin position="1"/>
        <end position="193"/>
    </location>
</feature>
<feature type="region of interest" description="Disordered" evidence="1">
    <location>
        <begin position="262"/>
        <end position="307"/>
    </location>
</feature>
<evidence type="ECO:0000313" key="2">
    <source>
        <dbReference type="EMBL" id="ETV69596.1"/>
    </source>
</evidence>
<dbReference type="GeneID" id="20816730"/>
<dbReference type="RefSeq" id="XP_009840923.1">
    <property type="nucleotide sequence ID" value="XM_009842621.1"/>
</dbReference>
<reference evidence="2" key="1">
    <citation type="submission" date="2013-12" db="EMBL/GenBank/DDBJ databases">
        <title>The Genome Sequence of Aphanomyces astaci APO3.</title>
        <authorList>
            <consortium name="The Broad Institute Genomics Platform"/>
            <person name="Russ C."/>
            <person name="Tyler B."/>
            <person name="van West P."/>
            <person name="Dieguez-Uribeondo J."/>
            <person name="Young S.K."/>
            <person name="Zeng Q."/>
            <person name="Gargeya S."/>
            <person name="Fitzgerald M."/>
            <person name="Abouelleil A."/>
            <person name="Alvarado L."/>
            <person name="Chapman S.B."/>
            <person name="Gainer-Dewar J."/>
            <person name="Goldberg J."/>
            <person name="Griggs A."/>
            <person name="Gujja S."/>
            <person name="Hansen M."/>
            <person name="Howarth C."/>
            <person name="Imamovic A."/>
            <person name="Ireland A."/>
            <person name="Larimer J."/>
            <person name="McCowan C."/>
            <person name="Murphy C."/>
            <person name="Pearson M."/>
            <person name="Poon T.W."/>
            <person name="Priest M."/>
            <person name="Roberts A."/>
            <person name="Saif S."/>
            <person name="Shea T."/>
            <person name="Sykes S."/>
            <person name="Wortman J."/>
            <person name="Nusbaum C."/>
            <person name="Birren B."/>
        </authorList>
    </citation>
    <scope>NUCLEOTIDE SEQUENCE [LARGE SCALE GENOMIC DNA]</scope>
    <source>
        <strain evidence="2">APO3</strain>
    </source>
</reference>